<reference evidence="1" key="1">
    <citation type="submission" date="2023-02" db="EMBL/GenBank/DDBJ databases">
        <title>Kitasatospora phosalacinea NBRC 14627.</title>
        <authorList>
            <person name="Ichikawa N."/>
            <person name="Sato H."/>
            <person name="Tonouchi N."/>
        </authorList>
    </citation>
    <scope>NUCLEOTIDE SEQUENCE</scope>
    <source>
        <strain evidence="1">NBRC 14627</strain>
    </source>
</reference>
<dbReference type="Proteomes" id="UP001165041">
    <property type="component" value="Unassembled WGS sequence"/>
</dbReference>
<gene>
    <name evidence="1" type="ORF">Kpho02_74260</name>
</gene>
<name>A0A9W6QHJ0_9ACTN</name>
<protein>
    <recommendedName>
        <fullName evidence="3">Knr4/Smi1-like domain-containing protein</fullName>
    </recommendedName>
</protein>
<evidence type="ECO:0000313" key="1">
    <source>
        <dbReference type="EMBL" id="GLW75129.1"/>
    </source>
</evidence>
<evidence type="ECO:0008006" key="3">
    <source>
        <dbReference type="Google" id="ProtNLM"/>
    </source>
</evidence>
<evidence type="ECO:0000313" key="2">
    <source>
        <dbReference type="Proteomes" id="UP001165041"/>
    </source>
</evidence>
<dbReference type="EMBL" id="BSSA01000046">
    <property type="protein sequence ID" value="GLW75129.1"/>
    <property type="molecule type" value="Genomic_DNA"/>
</dbReference>
<comment type="caution">
    <text evidence="1">The sequence shown here is derived from an EMBL/GenBank/DDBJ whole genome shotgun (WGS) entry which is preliminary data.</text>
</comment>
<accession>A0A9W6QHJ0</accession>
<sequence length="186" mass="20899">MPLSPASSTVSVVTDPAAWTDDEIIARIREFAGQNELPPPAPSAAADEFEAVSGGPMPPLLRRVYCEVADGGFGVDGNVVSLTDNGRWYSDEESLLDVYRHWSQPPEEWDIYPYHVVPLVTLGCAIWWHIDLRSPHGQMWGWDPNTLCRHHQLFPERFTLAAWLTDWLRGNRTFPALPDVSDCPDC</sequence>
<organism evidence="1 2">
    <name type="scientific">Kitasatospora phosalacinea</name>
    <dbReference type="NCBI Taxonomy" id="2065"/>
    <lineage>
        <taxon>Bacteria</taxon>
        <taxon>Bacillati</taxon>
        <taxon>Actinomycetota</taxon>
        <taxon>Actinomycetes</taxon>
        <taxon>Kitasatosporales</taxon>
        <taxon>Streptomycetaceae</taxon>
        <taxon>Kitasatospora</taxon>
    </lineage>
</organism>
<dbReference type="AlphaFoldDB" id="A0A9W6QHJ0"/>
<proteinExistence type="predicted"/>